<keyword evidence="3" id="KW-0378">Hydrolase</keyword>
<dbReference type="HOGENOM" id="CLU_004880_0_0_7"/>
<dbReference type="InterPro" id="IPR027417">
    <property type="entry name" value="P-loop_NTPase"/>
</dbReference>
<dbReference type="eggNOG" id="COG1061">
    <property type="taxonomic scope" value="Bacteria"/>
</dbReference>
<dbReference type="SMART" id="SM00490">
    <property type="entry name" value="HELICc"/>
    <property type="match status" value="1"/>
</dbReference>
<feature type="region of interest" description="Disordered" evidence="1">
    <location>
        <begin position="178"/>
        <end position="214"/>
    </location>
</feature>
<dbReference type="NCBIfam" id="NF038325">
    <property type="entry name" value="DISARM_DrmAS"/>
    <property type="match status" value="1"/>
</dbReference>
<evidence type="ECO:0000313" key="4">
    <source>
        <dbReference type="Proteomes" id="UP000001784"/>
    </source>
</evidence>
<evidence type="ECO:0000313" key="3">
    <source>
        <dbReference type="EMBL" id="ABK19519.1"/>
    </source>
</evidence>
<feature type="domain" description="Helicase C-terminal" evidence="2">
    <location>
        <begin position="998"/>
        <end position="1091"/>
    </location>
</feature>
<dbReference type="SUPFAM" id="SSF52540">
    <property type="entry name" value="P-loop containing nucleoside triphosphate hydrolases"/>
    <property type="match status" value="1"/>
</dbReference>
<dbReference type="InterPro" id="IPR001650">
    <property type="entry name" value="Helicase_C-like"/>
</dbReference>
<keyword evidence="3" id="KW-0547">Nucleotide-binding</keyword>
<feature type="region of interest" description="Disordered" evidence="1">
    <location>
        <begin position="1264"/>
        <end position="1285"/>
    </location>
</feature>
<sequence length="1285" mass="142862">MNENENNTARNAWLIRLGDEARNRRFSVTVDHGSSLFRGVEEGDGVLIAGGDPLAAVSFARIYRIRAKLDETTFFFDGVLPVNGGKTLTDLGVTAPESKAAMVRLEWPVFEAALKTACGIAFDALPVLEGDSAEEQDYVRELLQLAVIDDLLGPADGPVEEIVGMSVRDRYLVGKLAPMDTAPDAAETDTFGESGRPDSEERDDEVDTSTNQSLVPSSMGFTFCVDGELENVQLFANWGRYERTQSERENEETGKSPRCWKRIPSGGFAVVSLKKRTIEPIRIDTDCPSVVVQGSVSAPLENGDRLVTLFLVNTQTMPEQNQDQAWIFQPELSVRDMEGRAVFRRRPILRADEFDEEREALEMIYRDRVEFAVGHGISVHATVSEDDRERATEVRTAVLPEYEIQVTETPGLEPEDRPAMRRMIEDGLLDMERLAELATPEKRDELVAGLKVLTDDYAEWIAENRNAIGSEVVGYDIPATEAMDRCNLILERLREGIEVLASDDRALAAFRFANRAMASQRIHSIYALARRRGDEVTLDALNVRKNRSWRPFQLAFMLLSIPALADPTHRDRTQPLEAFADLLWFPTGGGKTEAYLGVAAFTMGVRRLQGDMGGLDGGRGLAVIMRYTLRLLTLQQFQRATALICAMEVLRRAEPEVWGDAPFTIGLWVGQRVTPNTTDESHAAIEKERDGKYGTGSTPAQLTSCPWCGSEIAPGREIRVDRDLGRTFVYCGDKYGRCEFSQAKSKNLGLPVLVVDDEIYRHPPSMLIATVDKFAMMAWRGQVRALFGKANRECPRHGLLWPEADCNGNHTKKGSLEAVKVKEITPIRPPDLIIQDEFHLISGPLGTMVGLYETAVDELSTWTVDGKAIRPKIVASTATVRKAEEQVNNVFLRRVSVFPPHGLDVEDNFFSVQRSVEDKPGRLYMGICSPGSSRPAVLIRVYVALLTAAQSLFQRFGAAADPYMTVVGYFNSLRELGGMRRLAEDDVQTRAYRVQMSDVKRPGLSQRSVRIVDELTSRVSNKEIPKKLDQLEVKFKPTWEKGETRAIDIVLATNMLSVGVDVNRIGLMVVNGQPKNTAEYIQATSRVGRSFPGLVCTVLTWSRPRDLSHYETFEHYHATFYKHVEAQSVTPFAARALDRGLTGAMVSLLRLENDSMNPNPGAQSLDSSGKAEALRARKVLSERAWKVKDKAARTIADTMTADRIDRWVKEAVKAGRRLGYETARGQGDLAALLKKPGALAWDEFTVPMSMREVEPGVQLIMDASKHSTEPPSWKPKVKKANGGDA</sequence>
<name>A0LQ17_SYNFM</name>
<accession>A0LQ17</accession>
<reference evidence="3 4" key="1">
    <citation type="submission" date="2006-10" db="EMBL/GenBank/DDBJ databases">
        <title>Complete sequence of Syntrophobacter fumaroxidans MPOB.</title>
        <authorList>
            <consortium name="US DOE Joint Genome Institute"/>
            <person name="Copeland A."/>
            <person name="Lucas S."/>
            <person name="Lapidus A."/>
            <person name="Barry K."/>
            <person name="Detter J.C."/>
            <person name="Glavina del Rio T."/>
            <person name="Hammon N."/>
            <person name="Israni S."/>
            <person name="Pitluck S."/>
            <person name="Goltsman E.G."/>
            <person name="Martinez M."/>
            <person name="Schmutz J."/>
            <person name="Larimer F."/>
            <person name="Land M."/>
            <person name="Hauser L."/>
            <person name="Kyrpides N."/>
            <person name="Kim E."/>
            <person name="Boone D.R."/>
            <person name="Brockman F."/>
            <person name="Culley D."/>
            <person name="Ferry J."/>
            <person name="Gunsalus R."/>
            <person name="McInerney M.J."/>
            <person name="Morrison M."/>
            <person name="Plugge C."/>
            <person name="Rohlin L."/>
            <person name="Scholten J."/>
            <person name="Sieber J."/>
            <person name="Stams A.J.M."/>
            <person name="Worm P."/>
            <person name="Henstra A.M."/>
            <person name="Richardson P."/>
        </authorList>
    </citation>
    <scope>NUCLEOTIDE SEQUENCE [LARGE SCALE GENOMIC DNA]</scope>
    <source>
        <strain evidence="4">DSM 10017 / MPOB</strain>
    </source>
</reference>
<keyword evidence="3" id="KW-0347">Helicase</keyword>
<evidence type="ECO:0000259" key="2">
    <source>
        <dbReference type="SMART" id="SM00490"/>
    </source>
</evidence>
<dbReference type="CDD" id="cd18785">
    <property type="entry name" value="SF2_C"/>
    <property type="match status" value="1"/>
</dbReference>
<dbReference type="GO" id="GO:0004386">
    <property type="term" value="F:helicase activity"/>
    <property type="evidence" value="ECO:0007669"/>
    <property type="project" value="UniProtKB-KW"/>
</dbReference>
<dbReference type="Gene3D" id="3.40.50.300">
    <property type="entry name" value="P-loop containing nucleotide triphosphate hydrolases"/>
    <property type="match status" value="1"/>
</dbReference>
<keyword evidence="3" id="KW-0067">ATP-binding</keyword>
<dbReference type="STRING" id="335543.Sfum_3850"/>
<dbReference type="EMBL" id="CP000478">
    <property type="protein sequence ID" value="ABK19519.1"/>
    <property type="molecule type" value="Genomic_DNA"/>
</dbReference>
<protein>
    <submittedName>
        <fullName evidence="3">Helicase domain protein</fullName>
    </submittedName>
</protein>
<proteinExistence type="predicted"/>
<gene>
    <name evidence="3" type="ordered locus">Sfum_3850</name>
</gene>
<dbReference type="Pfam" id="PF00271">
    <property type="entry name" value="Helicase_C"/>
    <property type="match status" value="1"/>
</dbReference>
<dbReference type="InParanoid" id="A0LQ17"/>
<evidence type="ECO:0000256" key="1">
    <source>
        <dbReference type="SAM" id="MobiDB-lite"/>
    </source>
</evidence>
<dbReference type="Proteomes" id="UP000001784">
    <property type="component" value="Chromosome"/>
</dbReference>
<dbReference type="KEGG" id="sfu:Sfum_3850"/>
<organism evidence="3 4">
    <name type="scientific">Syntrophobacter fumaroxidans (strain DSM 10017 / MPOB)</name>
    <dbReference type="NCBI Taxonomy" id="335543"/>
    <lineage>
        <taxon>Bacteria</taxon>
        <taxon>Pseudomonadati</taxon>
        <taxon>Thermodesulfobacteriota</taxon>
        <taxon>Syntrophobacteria</taxon>
        <taxon>Syntrophobacterales</taxon>
        <taxon>Syntrophobacteraceae</taxon>
        <taxon>Syntrophobacter</taxon>
    </lineage>
</organism>
<keyword evidence="4" id="KW-1185">Reference proteome</keyword>
<feature type="region of interest" description="Disordered" evidence="1">
    <location>
        <begin position="678"/>
        <end position="698"/>
    </location>
</feature>
<feature type="compositionally biased region" description="Basic and acidic residues" evidence="1">
    <location>
        <begin position="679"/>
        <end position="692"/>
    </location>
</feature>